<dbReference type="STRING" id="36646.A0A1V6V9X4"/>
<organism evidence="2 3">
    <name type="scientific">Penicillium coprophilum</name>
    <dbReference type="NCBI Taxonomy" id="36646"/>
    <lineage>
        <taxon>Eukaryota</taxon>
        <taxon>Fungi</taxon>
        <taxon>Dikarya</taxon>
        <taxon>Ascomycota</taxon>
        <taxon>Pezizomycotina</taxon>
        <taxon>Eurotiomycetes</taxon>
        <taxon>Eurotiomycetidae</taxon>
        <taxon>Eurotiales</taxon>
        <taxon>Aspergillaceae</taxon>
        <taxon>Penicillium</taxon>
    </lineage>
</organism>
<sequence length="409" mass="45476">MSEHSMDPKPGSYFPFANEESVDENGHSPLFLMGFLSCLGTLIALYVYSEQQNHSLGIKTDGDKYYYLGTYGPSAVFTIFTAAWTQAEYRAVQLMPWALMLRGPTPASQSIFLDYLLKLNIVSLYQSLKQRRFLVSLCVAGSLILNGVTVFSTGLFELDSVLFNHPAKLTVPRKFSEADYDPDMIHTKSIVSGVEFSAHNFRLALLPPLDTGFINARIPALRSQLTCAPDPTNGDSNPPSSNVPSNCSTHAMMYGKKDKENGYRGAPSIYHDIYCNATIEEVEVNTKLQLPSLLIDFDTPPRVFEGSARIPFKTNKESLPAILRLSSYLFVSDPRFKDSFLDAITNGINGVPLDELLDPEKLINRVNEVWGIIMAQLLHTAARDSFDDPFETTYFVEPATMKAPTYSGI</sequence>
<dbReference type="Proteomes" id="UP000191500">
    <property type="component" value="Unassembled WGS sequence"/>
</dbReference>
<name>A0A1V6V9X4_9EURO</name>
<proteinExistence type="predicted"/>
<evidence type="ECO:0000256" key="1">
    <source>
        <dbReference type="SAM" id="Phobius"/>
    </source>
</evidence>
<dbReference type="InterPro" id="IPR021840">
    <property type="entry name" value="DUF3433"/>
</dbReference>
<accession>A0A1V6V9X4</accession>
<dbReference type="EMBL" id="MDDG01000001">
    <property type="protein sequence ID" value="OQE47474.1"/>
    <property type="molecule type" value="Genomic_DNA"/>
</dbReference>
<gene>
    <name evidence="2" type="ORF">PENCOP_c001G04178</name>
</gene>
<keyword evidence="1" id="KW-1133">Transmembrane helix</keyword>
<keyword evidence="1" id="KW-0472">Membrane</keyword>
<evidence type="ECO:0000313" key="3">
    <source>
        <dbReference type="Proteomes" id="UP000191500"/>
    </source>
</evidence>
<keyword evidence="1" id="KW-0812">Transmembrane</keyword>
<reference evidence="3" key="1">
    <citation type="journal article" date="2017" name="Nat. Microbiol.">
        <title>Global analysis of biosynthetic gene clusters reveals vast potential of secondary metabolite production in Penicillium species.</title>
        <authorList>
            <person name="Nielsen J.C."/>
            <person name="Grijseels S."/>
            <person name="Prigent S."/>
            <person name="Ji B."/>
            <person name="Dainat J."/>
            <person name="Nielsen K.F."/>
            <person name="Frisvad J.C."/>
            <person name="Workman M."/>
            <person name="Nielsen J."/>
        </authorList>
    </citation>
    <scope>NUCLEOTIDE SEQUENCE [LARGE SCALE GENOMIC DNA]</scope>
    <source>
        <strain evidence="3">IBT 31321</strain>
    </source>
</reference>
<dbReference type="AlphaFoldDB" id="A0A1V6V9X4"/>
<dbReference type="PANTHER" id="PTHR37544:SF3">
    <property type="entry name" value="SPRAY"/>
    <property type="match status" value="1"/>
</dbReference>
<comment type="caution">
    <text evidence="2">The sequence shown here is derived from an EMBL/GenBank/DDBJ whole genome shotgun (WGS) entry which is preliminary data.</text>
</comment>
<feature type="transmembrane region" description="Helical" evidence="1">
    <location>
        <begin position="30"/>
        <end position="48"/>
    </location>
</feature>
<feature type="transmembrane region" description="Helical" evidence="1">
    <location>
        <begin position="133"/>
        <end position="156"/>
    </location>
</feature>
<dbReference type="PANTHER" id="PTHR37544">
    <property type="entry name" value="SPRAY-RELATED"/>
    <property type="match status" value="1"/>
</dbReference>
<keyword evidence="3" id="KW-1185">Reference proteome</keyword>
<protein>
    <submittedName>
        <fullName evidence="2">Uncharacterized protein</fullName>
    </submittedName>
</protein>
<evidence type="ECO:0000313" key="2">
    <source>
        <dbReference type="EMBL" id="OQE47474.1"/>
    </source>
</evidence>
<dbReference type="Pfam" id="PF11915">
    <property type="entry name" value="DUF3433"/>
    <property type="match status" value="1"/>
</dbReference>